<feature type="transmembrane region" description="Helical" evidence="7">
    <location>
        <begin position="168"/>
        <end position="187"/>
    </location>
</feature>
<dbReference type="InterPro" id="IPR024962">
    <property type="entry name" value="YukD-like"/>
</dbReference>
<comment type="similarity">
    <text evidence="2">Belongs to the EccD/Snm4 family.</text>
</comment>
<keyword evidence="6 7" id="KW-0472">Membrane</keyword>
<evidence type="ECO:0000256" key="1">
    <source>
        <dbReference type="ARBA" id="ARBA00004651"/>
    </source>
</evidence>
<evidence type="ECO:0000256" key="6">
    <source>
        <dbReference type="ARBA" id="ARBA00023136"/>
    </source>
</evidence>
<evidence type="ECO:0000256" key="7">
    <source>
        <dbReference type="SAM" id="Phobius"/>
    </source>
</evidence>
<protein>
    <submittedName>
        <fullName evidence="9">Type VII secretion integral membrane protein EccD</fullName>
    </submittedName>
</protein>
<evidence type="ECO:0000256" key="5">
    <source>
        <dbReference type="ARBA" id="ARBA00022989"/>
    </source>
</evidence>
<feature type="transmembrane region" description="Helical" evidence="7">
    <location>
        <begin position="413"/>
        <end position="435"/>
    </location>
</feature>
<keyword evidence="4 7" id="KW-0812">Transmembrane</keyword>
<evidence type="ECO:0000313" key="10">
    <source>
        <dbReference type="Proteomes" id="UP000680750"/>
    </source>
</evidence>
<feature type="transmembrane region" description="Helical" evidence="7">
    <location>
        <begin position="250"/>
        <end position="271"/>
    </location>
</feature>
<dbReference type="NCBIfam" id="TIGR03920">
    <property type="entry name" value="T7SS_EccD"/>
    <property type="match status" value="1"/>
</dbReference>
<accession>A0A810L9Y3</accession>
<dbReference type="Gene3D" id="3.10.20.90">
    <property type="entry name" value="Phosphatidylinositol 3-kinase Catalytic Subunit, Chain A, domain 1"/>
    <property type="match status" value="1"/>
</dbReference>
<dbReference type="GO" id="GO:0005886">
    <property type="term" value="C:plasma membrane"/>
    <property type="evidence" value="ECO:0007669"/>
    <property type="project" value="UniProtKB-SubCell"/>
</dbReference>
<feature type="transmembrane region" description="Helical" evidence="7">
    <location>
        <begin position="199"/>
        <end position="219"/>
    </location>
</feature>
<dbReference type="AlphaFoldDB" id="A0A810L9Y3"/>
<dbReference type="Pfam" id="PF19053">
    <property type="entry name" value="EccD"/>
    <property type="match status" value="1"/>
</dbReference>
<feature type="transmembrane region" description="Helical" evidence="7">
    <location>
        <begin position="361"/>
        <end position="376"/>
    </location>
</feature>
<comment type="subcellular location">
    <subcellularLocation>
        <location evidence="1">Cell membrane</location>
        <topology evidence="1">Multi-pass membrane protein</topology>
    </subcellularLocation>
</comment>
<feature type="transmembrane region" description="Helical" evidence="7">
    <location>
        <begin position="388"/>
        <end position="407"/>
    </location>
</feature>
<dbReference type="KEGG" id="aser:Asera_62070"/>
<dbReference type="Pfam" id="PF08817">
    <property type="entry name" value="YukD"/>
    <property type="match status" value="1"/>
</dbReference>
<keyword evidence="3" id="KW-1003">Cell membrane</keyword>
<dbReference type="PIRSF" id="PIRSF017804">
    <property type="entry name" value="Secretion_EccD1"/>
    <property type="match status" value="1"/>
</dbReference>
<feature type="domain" description="EccD-like transmembrane" evidence="8">
    <location>
        <begin position="140"/>
        <end position="476"/>
    </location>
</feature>
<evidence type="ECO:0000256" key="2">
    <source>
        <dbReference type="ARBA" id="ARBA00006162"/>
    </source>
</evidence>
<dbReference type="Proteomes" id="UP000680750">
    <property type="component" value="Chromosome"/>
</dbReference>
<feature type="transmembrane region" description="Helical" evidence="7">
    <location>
        <begin position="277"/>
        <end position="297"/>
    </location>
</feature>
<sequence>MDGAVPVAAGPGRLALKGAQRMSVSSTPRRVTVVSPRARVDVALPVESTLAELLPQLVAMTGAQLPEPAPAGAVTGWSLARLGAEPFEAGLTIARAGVRDGDVLYLNPRRTRITPLLFDDVVDAIASAADGPGGWRPRLARRAALLATAVAVLCAVALLTFAGPGAPLAPAATGLLALLLVVTGGALSRAYADATAGAVLAAAGVPAALVAGATAIPAVTGTARFALGLAAVTVYAALAAIAVADRIAWFVAVGVAGAGGCLASSIAVLAHTTPVRAAAVAAAVAVVCCPALPMLALRLGRLPLPRIPSDVAAFRAEESPVAGRDVVDETAAAQSALTGLLSALAAVVAGAAVVLVLGHSRWGWAVAGVAGLALLLRSRSYAGTGQRIALLVGGAAALIAVGARLAAAGGDPLRLVLLLVALLVVVGCTLVALRAGARDPSPYWSRLFDVLEFLSLVGVLPLAAAVLEIYQRVRDLTG</sequence>
<feature type="transmembrane region" description="Helical" evidence="7">
    <location>
        <begin position="143"/>
        <end position="162"/>
    </location>
</feature>
<dbReference type="InterPro" id="IPR044049">
    <property type="entry name" value="EccD_transm"/>
</dbReference>
<feature type="transmembrane region" description="Helical" evidence="7">
    <location>
        <begin position="225"/>
        <end position="243"/>
    </location>
</feature>
<keyword evidence="5 7" id="KW-1133">Transmembrane helix</keyword>
<feature type="transmembrane region" description="Helical" evidence="7">
    <location>
        <begin position="447"/>
        <end position="470"/>
    </location>
</feature>
<name>A0A810L9Y3_9ACTN</name>
<evidence type="ECO:0000313" key="9">
    <source>
        <dbReference type="EMBL" id="BCJ32099.1"/>
    </source>
</evidence>
<dbReference type="InterPro" id="IPR006707">
    <property type="entry name" value="T7SS_EccD"/>
</dbReference>
<organism evidence="9 10">
    <name type="scientific">Actinocatenispora sera</name>
    <dbReference type="NCBI Taxonomy" id="390989"/>
    <lineage>
        <taxon>Bacteria</taxon>
        <taxon>Bacillati</taxon>
        <taxon>Actinomycetota</taxon>
        <taxon>Actinomycetes</taxon>
        <taxon>Micromonosporales</taxon>
        <taxon>Micromonosporaceae</taxon>
        <taxon>Actinocatenispora</taxon>
    </lineage>
</organism>
<feature type="transmembrane region" description="Helical" evidence="7">
    <location>
        <begin position="336"/>
        <end position="355"/>
    </location>
</feature>
<evidence type="ECO:0000259" key="8">
    <source>
        <dbReference type="Pfam" id="PF19053"/>
    </source>
</evidence>
<evidence type="ECO:0000256" key="3">
    <source>
        <dbReference type="ARBA" id="ARBA00022475"/>
    </source>
</evidence>
<gene>
    <name evidence="9" type="ORF">Asera_62070</name>
</gene>
<proteinExistence type="inferred from homology"/>
<evidence type="ECO:0000256" key="4">
    <source>
        <dbReference type="ARBA" id="ARBA00022692"/>
    </source>
</evidence>
<reference evidence="9" key="1">
    <citation type="submission" date="2020-08" db="EMBL/GenBank/DDBJ databases">
        <title>Whole genome shotgun sequence of Actinocatenispora sera NBRC 101916.</title>
        <authorList>
            <person name="Komaki H."/>
            <person name="Tamura T."/>
        </authorList>
    </citation>
    <scope>NUCLEOTIDE SEQUENCE</scope>
    <source>
        <strain evidence="9">NBRC 101916</strain>
    </source>
</reference>
<dbReference type="EMBL" id="AP023354">
    <property type="protein sequence ID" value="BCJ32099.1"/>
    <property type="molecule type" value="Genomic_DNA"/>
</dbReference>
<keyword evidence="10" id="KW-1185">Reference proteome</keyword>